<evidence type="ECO:0000259" key="6">
    <source>
        <dbReference type="PROSITE" id="PS50850"/>
    </source>
</evidence>
<dbReference type="Pfam" id="PF00083">
    <property type="entry name" value="Sugar_tr"/>
    <property type="match status" value="1"/>
</dbReference>
<comment type="caution">
    <text evidence="7">The sequence shown here is derived from an EMBL/GenBank/DDBJ whole genome shotgun (WGS) entry which is preliminary data.</text>
</comment>
<dbReference type="Gene3D" id="1.20.1250.20">
    <property type="entry name" value="MFS general substrate transporter like domains"/>
    <property type="match status" value="1"/>
</dbReference>
<feature type="transmembrane region" description="Helical" evidence="5">
    <location>
        <begin position="12"/>
        <end position="35"/>
    </location>
</feature>
<keyword evidence="3 5" id="KW-1133">Transmembrane helix</keyword>
<dbReference type="SUPFAM" id="SSF103473">
    <property type="entry name" value="MFS general substrate transporter"/>
    <property type="match status" value="1"/>
</dbReference>
<name>A0AAV4SQA1_CAEEX</name>
<evidence type="ECO:0000256" key="2">
    <source>
        <dbReference type="ARBA" id="ARBA00022692"/>
    </source>
</evidence>
<feature type="domain" description="Major facilitator superfamily (MFS) profile" evidence="6">
    <location>
        <begin position="1"/>
        <end position="164"/>
    </location>
</feature>
<dbReference type="Proteomes" id="UP001054945">
    <property type="component" value="Unassembled WGS sequence"/>
</dbReference>
<dbReference type="InterPro" id="IPR020846">
    <property type="entry name" value="MFS_dom"/>
</dbReference>
<organism evidence="7 8">
    <name type="scientific">Caerostris extrusa</name>
    <name type="common">Bark spider</name>
    <name type="synonym">Caerostris bankana</name>
    <dbReference type="NCBI Taxonomy" id="172846"/>
    <lineage>
        <taxon>Eukaryota</taxon>
        <taxon>Metazoa</taxon>
        <taxon>Ecdysozoa</taxon>
        <taxon>Arthropoda</taxon>
        <taxon>Chelicerata</taxon>
        <taxon>Arachnida</taxon>
        <taxon>Araneae</taxon>
        <taxon>Araneomorphae</taxon>
        <taxon>Entelegynae</taxon>
        <taxon>Araneoidea</taxon>
        <taxon>Araneidae</taxon>
        <taxon>Caerostris</taxon>
    </lineage>
</organism>
<feature type="transmembrane region" description="Helical" evidence="5">
    <location>
        <begin position="73"/>
        <end position="93"/>
    </location>
</feature>
<evidence type="ECO:0000256" key="1">
    <source>
        <dbReference type="ARBA" id="ARBA00004141"/>
    </source>
</evidence>
<protein>
    <submittedName>
        <fullName evidence="7">Organic cation transporter protein</fullName>
    </submittedName>
</protein>
<dbReference type="PANTHER" id="PTHR24064">
    <property type="entry name" value="SOLUTE CARRIER FAMILY 22 MEMBER"/>
    <property type="match status" value="1"/>
</dbReference>
<dbReference type="InterPro" id="IPR005828">
    <property type="entry name" value="MFS_sugar_transport-like"/>
</dbReference>
<evidence type="ECO:0000313" key="8">
    <source>
        <dbReference type="Proteomes" id="UP001054945"/>
    </source>
</evidence>
<gene>
    <name evidence="7" type="primary">X975_17079</name>
    <name evidence="7" type="ORF">CEXT_660581</name>
</gene>
<dbReference type="AlphaFoldDB" id="A0AAV4SQA1"/>
<dbReference type="GO" id="GO:0022857">
    <property type="term" value="F:transmembrane transporter activity"/>
    <property type="evidence" value="ECO:0007669"/>
    <property type="project" value="InterPro"/>
</dbReference>
<dbReference type="GO" id="GO:0016020">
    <property type="term" value="C:membrane"/>
    <property type="evidence" value="ECO:0007669"/>
    <property type="project" value="UniProtKB-SubCell"/>
</dbReference>
<comment type="subcellular location">
    <subcellularLocation>
        <location evidence="1">Membrane</location>
        <topology evidence="1">Multi-pass membrane protein</topology>
    </subcellularLocation>
</comment>
<keyword evidence="4 5" id="KW-0472">Membrane</keyword>
<dbReference type="PROSITE" id="PS50850">
    <property type="entry name" value="MFS"/>
    <property type="match status" value="1"/>
</dbReference>
<evidence type="ECO:0000256" key="3">
    <source>
        <dbReference type="ARBA" id="ARBA00022989"/>
    </source>
</evidence>
<feature type="transmembrane region" description="Helical" evidence="5">
    <location>
        <begin position="47"/>
        <end position="67"/>
    </location>
</feature>
<sequence>MLLTLLSNSFLMFTILRFLQALGRTALTTVGFVLIMEMTGPQHRTEVGIGIQLGWSIGFTTLAAVAWLFRHWFWFQLALSVPILPVLFFYKMIPESPRWLLTKGKTEQLEKSLTKAAKLNGKKIEDDLNEVMVLEKKSRGKEKYHRDNSLCFKMAQNAKSCSQH</sequence>
<keyword evidence="8" id="KW-1185">Reference proteome</keyword>
<dbReference type="InterPro" id="IPR036259">
    <property type="entry name" value="MFS_trans_sf"/>
</dbReference>
<evidence type="ECO:0000256" key="5">
    <source>
        <dbReference type="SAM" id="Phobius"/>
    </source>
</evidence>
<proteinExistence type="predicted"/>
<keyword evidence="2 5" id="KW-0812">Transmembrane</keyword>
<evidence type="ECO:0000313" key="7">
    <source>
        <dbReference type="EMBL" id="GIY33798.1"/>
    </source>
</evidence>
<reference evidence="7 8" key="1">
    <citation type="submission" date="2021-06" db="EMBL/GenBank/DDBJ databases">
        <title>Caerostris extrusa draft genome.</title>
        <authorList>
            <person name="Kono N."/>
            <person name="Arakawa K."/>
        </authorList>
    </citation>
    <scope>NUCLEOTIDE SEQUENCE [LARGE SCALE GENOMIC DNA]</scope>
</reference>
<evidence type="ECO:0000256" key="4">
    <source>
        <dbReference type="ARBA" id="ARBA00023136"/>
    </source>
</evidence>
<accession>A0AAV4SQA1</accession>
<dbReference type="EMBL" id="BPLR01009691">
    <property type="protein sequence ID" value="GIY33798.1"/>
    <property type="molecule type" value="Genomic_DNA"/>
</dbReference>